<dbReference type="HAMAP" id="MF_00181">
    <property type="entry name" value="Cytosol_peptidase_M17"/>
    <property type="match status" value="1"/>
</dbReference>
<evidence type="ECO:0000313" key="11">
    <source>
        <dbReference type="Proteomes" id="UP000317178"/>
    </source>
</evidence>
<dbReference type="CDD" id="cd00433">
    <property type="entry name" value="Peptidase_M17"/>
    <property type="match status" value="1"/>
</dbReference>
<dbReference type="InterPro" id="IPR043472">
    <property type="entry name" value="Macro_dom-like"/>
</dbReference>
<comment type="cofactor">
    <cofactor evidence="8">
        <name>Mn(2+)</name>
        <dbReference type="ChEBI" id="CHEBI:29035"/>
    </cofactor>
    <text evidence="8">Binds 2 manganese ions per subunit.</text>
</comment>
<dbReference type="OrthoDB" id="9809354at2"/>
<dbReference type="Gene3D" id="3.40.220.10">
    <property type="entry name" value="Leucine Aminopeptidase, subunit E, domain 1"/>
    <property type="match status" value="1"/>
</dbReference>
<feature type="binding site" evidence="8">
    <location>
        <position position="266"/>
    </location>
    <ligand>
        <name>Mn(2+)</name>
        <dbReference type="ChEBI" id="CHEBI:29035"/>
        <label>2</label>
    </ligand>
</feature>
<dbReference type="SUPFAM" id="SSF53187">
    <property type="entry name" value="Zn-dependent exopeptidases"/>
    <property type="match status" value="1"/>
</dbReference>
<evidence type="ECO:0000256" key="1">
    <source>
        <dbReference type="ARBA" id="ARBA00000135"/>
    </source>
</evidence>
<feature type="binding site" evidence="8">
    <location>
        <position position="261"/>
    </location>
    <ligand>
        <name>Mn(2+)</name>
        <dbReference type="ChEBI" id="CHEBI:29035"/>
        <label>2</label>
    </ligand>
</feature>
<comment type="catalytic activity">
    <reaction evidence="2 8">
        <text>Release of an N-terminal amino acid, preferentially leucine, but not glutamic or aspartic acids.</text>
        <dbReference type="EC" id="3.4.11.10"/>
    </reaction>
</comment>
<feature type="binding site" evidence="8">
    <location>
        <position position="343"/>
    </location>
    <ligand>
        <name>Mn(2+)</name>
        <dbReference type="ChEBI" id="CHEBI:29035"/>
        <label>1</label>
    </ligand>
</feature>
<evidence type="ECO:0000313" key="10">
    <source>
        <dbReference type="EMBL" id="QDU81334.1"/>
    </source>
</evidence>
<dbReference type="Pfam" id="PF02789">
    <property type="entry name" value="Peptidase_M17_N"/>
    <property type="match status" value="1"/>
</dbReference>
<dbReference type="PRINTS" id="PR00481">
    <property type="entry name" value="LAMNOPPTDASE"/>
</dbReference>
<keyword evidence="4 8" id="KW-0031">Aminopeptidase</keyword>
<dbReference type="PANTHER" id="PTHR11963">
    <property type="entry name" value="LEUCINE AMINOPEPTIDASE-RELATED"/>
    <property type="match status" value="1"/>
</dbReference>
<feature type="binding site" evidence="8">
    <location>
        <position position="266"/>
    </location>
    <ligand>
        <name>Mn(2+)</name>
        <dbReference type="ChEBI" id="CHEBI:29035"/>
        <label>1</label>
    </ligand>
</feature>
<protein>
    <recommendedName>
        <fullName evidence="8">Probable cytosol aminopeptidase</fullName>
        <ecNumber evidence="8">3.4.11.1</ecNumber>
    </recommendedName>
    <alternativeName>
        <fullName evidence="8">Leucine aminopeptidase</fullName>
        <shortName evidence="8">LAP</shortName>
        <ecNumber evidence="8">3.4.11.10</ecNumber>
    </alternativeName>
    <alternativeName>
        <fullName evidence="8">Leucyl aminopeptidase</fullName>
    </alternativeName>
</protein>
<sequence>MSVQISATPWQDVDADWLIVPTVEENLSAASLTKLNELTSGLVVRVCDREDFSGKVAEMFQVPDPAGVKATRLCLLGLGPAEKLNGDIFRKAMRTLIRSLSRKEDQNLAIILEQDLIGSFCPEYASEIIGEAIEVGTRGQDLYREKPKRHPLESLTILNENMDLADAAERGTILGAAINITRDVVNSPPNAIYPISFAELADELCADHDLTCTILDEDQLAEERMGSMLAVGTGSDNPARLVVIEYRGAGADDPVLALVGKGVTFDSGGLSLKPSDGMKEMKMDMAGAGTVLGTMMAISHLKLPVNVTGYMGLVENMVSGSCYKLGDILTARNGLTIEVLNTDAEGRLVLADVLNYAADQGAAKMIDLATLTGACLVALGTDITGLFSNNSEWANSVKEAAEITNELVWEMPMHDYFADQLKSEVSELKNIGPRWGGSITAAKFLEHFVDDKPWVHLDIAGPAFMDSEKPERDGGATGAMLRTLVEVARNFKG</sequence>
<feature type="active site" evidence="8">
    <location>
        <position position="347"/>
    </location>
</feature>
<reference evidence="10 11" key="1">
    <citation type="submission" date="2019-02" db="EMBL/GenBank/DDBJ databases">
        <title>Deep-cultivation of Planctomycetes and their phenomic and genomic characterization uncovers novel biology.</title>
        <authorList>
            <person name="Wiegand S."/>
            <person name="Jogler M."/>
            <person name="Boedeker C."/>
            <person name="Pinto D."/>
            <person name="Vollmers J."/>
            <person name="Rivas-Marin E."/>
            <person name="Kohn T."/>
            <person name="Peeters S.H."/>
            <person name="Heuer A."/>
            <person name="Rast P."/>
            <person name="Oberbeckmann S."/>
            <person name="Bunk B."/>
            <person name="Jeske O."/>
            <person name="Meyerdierks A."/>
            <person name="Storesund J.E."/>
            <person name="Kallscheuer N."/>
            <person name="Luecker S."/>
            <person name="Lage O.M."/>
            <person name="Pohl T."/>
            <person name="Merkel B.J."/>
            <person name="Hornburger P."/>
            <person name="Mueller R.-W."/>
            <person name="Bruemmer F."/>
            <person name="Labrenz M."/>
            <person name="Spormann A.M."/>
            <person name="Op den Camp H."/>
            <person name="Overmann J."/>
            <person name="Amann R."/>
            <person name="Jetten M.S.M."/>
            <person name="Mascher T."/>
            <person name="Medema M.H."/>
            <person name="Devos D.P."/>
            <person name="Kaster A.-K."/>
            <person name="Ovreas L."/>
            <person name="Rohde M."/>
            <person name="Galperin M.Y."/>
            <person name="Jogler C."/>
        </authorList>
    </citation>
    <scope>NUCLEOTIDE SEQUENCE [LARGE SCALE GENOMIC DNA]</scope>
    <source>
        <strain evidence="10 11">Pla110</strain>
    </source>
</reference>
<dbReference type="SUPFAM" id="SSF52949">
    <property type="entry name" value="Macro domain-like"/>
    <property type="match status" value="1"/>
</dbReference>
<dbReference type="PANTHER" id="PTHR11963:SF23">
    <property type="entry name" value="CYTOSOL AMINOPEPTIDASE"/>
    <property type="match status" value="1"/>
</dbReference>
<comment type="subcellular location">
    <subcellularLocation>
        <location evidence="8">Cytoplasm</location>
    </subcellularLocation>
</comment>
<dbReference type="EC" id="3.4.11.10" evidence="8"/>
<dbReference type="Proteomes" id="UP000317178">
    <property type="component" value="Chromosome"/>
</dbReference>
<comment type="catalytic activity">
    <reaction evidence="1 8">
        <text>Release of an N-terminal amino acid, Xaa-|-Yaa-, in which Xaa is preferably Leu, but may be other amino acids including Pro although not Arg or Lys, and Yaa may be Pro. Amino acid amides and methyl esters are also readily hydrolyzed, but rates on arylamides are exceedingly low.</text>
        <dbReference type="EC" id="3.4.11.1"/>
    </reaction>
</comment>
<evidence type="ECO:0000256" key="8">
    <source>
        <dbReference type="HAMAP-Rule" id="MF_00181"/>
    </source>
</evidence>
<dbReference type="GO" id="GO:0006508">
    <property type="term" value="P:proteolysis"/>
    <property type="evidence" value="ECO:0007669"/>
    <property type="project" value="UniProtKB-KW"/>
</dbReference>
<feature type="binding site" evidence="8">
    <location>
        <position position="284"/>
    </location>
    <ligand>
        <name>Mn(2+)</name>
        <dbReference type="ChEBI" id="CHEBI:29035"/>
        <label>2</label>
    </ligand>
</feature>
<dbReference type="AlphaFoldDB" id="A0A518CQ55"/>
<dbReference type="RefSeq" id="WP_144996589.1">
    <property type="nucleotide sequence ID" value="NZ_CP036281.1"/>
</dbReference>
<dbReference type="PROSITE" id="PS00631">
    <property type="entry name" value="CYTOSOL_AP"/>
    <property type="match status" value="1"/>
</dbReference>
<keyword evidence="8" id="KW-0479">Metal-binding</keyword>
<feature type="binding site" evidence="8">
    <location>
        <position position="345"/>
    </location>
    <ligand>
        <name>Mn(2+)</name>
        <dbReference type="ChEBI" id="CHEBI:29035"/>
        <label>1</label>
    </ligand>
</feature>
<keyword evidence="11" id="KW-1185">Reference proteome</keyword>
<comment type="similarity">
    <text evidence="3 8">Belongs to the peptidase M17 family.</text>
</comment>
<dbReference type="Pfam" id="PF00883">
    <property type="entry name" value="Peptidase_M17"/>
    <property type="match status" value="1"/>
</dbReference>
<dbReference type="InterPro" id="IPR023042">
    <property type="entry name" value="Peptidase_M17_leu_NH2_pept"/>
</dbReference>
<evidence type="ECO:0000256" key="7">
    <source>
        <dbReference type="ARBA" id="ARBA00023211"/>
    </source>
</evidence>
<name>A0A518CQ55_9PLAN</name>
<comment type="function">
    <text evidence="8">Presumably involved in the processing and regular turnover of intracellular proteins. Catalyzes the removal of unsubstituted N-terminal amino acids from various peptides.</text>
</comment>
<evidence type="ECO:0000256" key="5">
    <source>
        <dbReference type="ARBA" id="ARBA00022670"/>
    </source>
</evidence>
<evidence type="ECO:0000256" key="6">
    <source>
        <dbReference type="ARBA" id="ARBA00022801"/>
    </source>
</evidence>
<keyword evidence="6 8" id="KW-0378">Hydrolase</keyword>
<keyword evidence="8" id="KW-0963">Cytoplasm</keyword>
<keyword evidence="5 8" id="KW-0645">Protease</keyword>
<evidence type="ECO:0000256" key="3">
    <source>
        <dbReference type="ARBA" id="ARBA00009528"/>
    </source>
</evidence>
<dbReference type="GO" id="GO:0070006">
    <property type="term" value="F:metalloaminopeptidase activity"/>
    <property type="evidence" value="ECO:0007669"/>
    <property type="project" value="InterPro"/>
</dbReference>
<gene>
    <name evidence="8 10" type="primary">pepA</name>
    <name evidence="10" type="ORF">Pla110_30750</name>
</gene>
<dbReference type="GO" id="GO:0005737">
    <property type="term" value="C:cytoplasm"/>
    <property type="evidence" value="ECO:0007669"/>
    <property type="project" value="UniProtKB-SubCell"/>
</dbReference>
<dbReference type="EMBL" id="CP036281">
    <property type="protein sequence ID" value="QDU81334.1"/>
    <property type="molecule type" value="Genomic_DNA"/>
</dbReference>
<evidence type="ECO:0000259" key="9">
    <source>
        <dbReference type="PROSITE" id="PS00631"/>
    </source>
</evidence>
<keyword evidence="7 8" id="KW-0464">Manganese</keyword>
<proteinExistence type="inferred from homology"/>
<dbReference type="GO" id="GO:0030145">
    <property type="term" value="F:manganese ion binding"/>
    <property type="evidence" value="ECO:0007669"/>
    <property type="project" value="UniProtKB-UniRule"/>
</dbReference>
<organism evidence="10 11">
    <name type="scientific">Polystyrenella longa</name>
    <dbReference type="NCBI Taxonomy" id="2528007"/>
    <lineage>
        <taxon>Bacteria</taxon>
        <taxon>Pseudomonadati</taxon>
        <taxon>Planctomycetota</taxon>
        <taxon>Planctomycetia</taxon>
        <taxon>Planctomycetales</taxon>
        <taxon>Planctomycetaceae</taxon>
        <taxon>Polystyrenella</taxon>
    </lineage>
</organism>
<dbReference type="NCBIfam" id="NF002073">
    <property type="entry name" value="PRK00913.1-2"/>
    <property type="match status" value="1"/>
</dbReference>
<dbReference type="NCBIfam" id="NF002074">
    <property type="entry name" value="PRK00913.1-4"/>
    <property type="match status" value="1"/>
</dbReference>
<evidence type="ECO:0000256" key="4">
    <source>
        <dbReference type="ARBA" id="ARBA00022438"/>
    </source>
</evidence>
<dbReference type="InterPro" id="IPR000819">
    <property type="entry name" value="Peptidase_M17_C"/>
</dbReference>
<dbReference type="EC" id="3.4.11.1" evidence="8"/>
<feature type="domain" description="Cytosol aminopeptidase" evidence="9">
    <location>
        <begin position="341"/>
        <end position="348"/>
    </location>
</feature>
<dbReference type="InterPro" id="IPR011356">
    <property type="entry name" value="Leucine_aapep/pepB"/>
</dbReference>
<accession>A0A518CQ55</accession>
<dbReference type="KEGG" id="plon:Pla110_30750"/>
<dbReference type="Gene3D" id="3.40.630.10">
    <property type="entry name" value="Zn peptidases"/>
    <property type="match status" value="1"/>
</dbReference>
<dbReference type="InterPro" id="IPR008283">
    <property type="entry name" value="Peptidase_M17_N"/>
</dbReference>
<feature type="active site" evidence="8">
    <location>
        <position position="273"/>
    </location>
</feature>
<evidence type="ECO:0000256" key="2">
    <source>
        <dbReference type="ARBA" id="ARBA00000967"/>
    </source>
</evidence>
<feature type="binding site" evidence="8">
    <location>
        <position position="345"/>
    </location>
    <ligand>
        <name>Mn(2+)</name>
        <dbReference type="ChEBI" id="CHEBI:29035"/>
        <label>2</label>
    </ligand>
</feature>